<evidence type="ECO:0000256" key="1">
    <source>
        <dbReference type="ARBA" id="ARBA00006926"/>
    </source>
</evidence>
<reference evidence="7" key="1">
    <citation type="submission" date="2016-10" db="EMBL/GenBank/DDBJ databases">
        <authorList>
            <person name="Varghese N."/>
            <person name="Submissions S."/>
        </authorList>
    </citation>
    <scope>NUCLEOTIDE SEQUENCE [LARGE SCALE GENOMIC DNA]</scope>
    <source>
        <strain evidence="7">DSM 7165</strain>
    </source>
</reference>
<evidence type="ECO:0000256" key="3">
    <source>
        <dbReference type="ARBA" id="ARBA00023002"/>
    </source>
</evidence>
<accession>A0A1H6R410</accession>
<dbReference type="PRINTS" id="PR01011">
    <property type="entry name" value="GLUTPROXDASE"/>
</dbReference>
<dbReference type="InterPro" id="IPR029759">
    <property type="entry name" value="GPX_AS"/>
</dbReference>
<dbReference type="PANTHER" id="PTHR11592">
    <property type="entry name" value="GLUTATHIONE PEROXIDASE"/>
    <property type="match status" value="1"/>
</dbReference>
<dbReference type="PROSITE" id="PS51355">
    <property type="entry name" value="GLUTATHIONE_PEROXID_3"/>
    <property type="match status" value="1"/>
</dbReference>
<feature type="active site" evidence="4">
    <location>
        <position position="36"/>
    </location>
</feature>
<sequence>MTILHNFILRTLDGRDISAAQWAGYPVLIVNVASECGLTPQYQGLQTLYDTHPGLIVLGVPCNQFGGQEPGSEAQIQQFCTQEYGISFPMLAKTEVNGSNRHPLYEWLAGEGSPFAGDIEWNFAKFLIDVQGHRRARFHPQITPEDPSLRQAIAQALSEQAS</sequence>
<dbReference type="PIRSF" id="PIRSF000303">
    <property type="entry name" value="Glutathion_perox"/>
    <property type="match status" value="1"/>
</dbReference>
<evidence type="ECO:0000313" key="6">
    <source>
        <dbReference type="EMBL" id="SEI50561.1"/>
    </source>
</evidence>
<dbReference type="GO" id="GO:0004601">
    <property type="term" value="F:peroxidase activity"/>
    <property type="evidence" value="ECO:0007669"/>
    <property type="project" value="UniProtKB-KW"/>
</dbReference>
<name>A0A1H6R410_9GAMM</name>
<keyword evidence="3 5" id="KW-0560">Oxidoreductase</keyword>
<evidence type="ECO:0000256" key="2">
    <source>
        <dbReference type="ARBA" id="ARBA00022559"/>
    </source>
</evidence>
<evidence type="ECO:0000256" key="5">
    <source>
        <dbReference type="RuleBase" id="RU000499"/>
    </source>
</evidence>
<dbReference type="PROSITE" id="PS00460">
    <property type="entry name" value="GLUTATHIONE_PEROXID_1"/>
    <property type="match status" value="1"/>
</dbReference>
<organism evidence="6 7">
    <name type="scientific">Allopseudospirillum japonicum</name>
    <dbReference type="NCBI Taxonomy" id="64971"/>
    <lineage>
        <taxon>Bacteria</taxon>
        <taxon>Pseudomonadati</taxon>
        <taxon>Pseudomonadota</taxon>
        <taxon>Gammaproteobacteria</taxon>
        <taxon>Oceanospirillales</taxon>
        <taxon>Oceanospirillaceae</taxon>
        <taxon>Allopseudospirillum</taxon>
    </lineage>
</organism>
<dbReference type="CDD" id="cd00340">
    <property type="entry name" value="GSH_Peroxidase"/>
    <property type="match status" value="1"/>
</dbReference>
<dbReference type="GO" id="GO:0034599">
    <property type="term" value="P:cellular response to oxidative stress"/>
    <property type="evidence" value="ECO:0007669"/>
    <property type="project" value="TreeGrafter"/>
</dbReference>
<gene>
    <name evidence="6" type="ORF">SAMN05421831_10368</name>
</gene>
<dbReference type="Gene3D" id="3.40.30.10">
    <property type="entry name" value="Glutaredoxin"/>
    <property type="match status" value="1"/>
</dbReference>
<evidence type="ECO:0000256" key="4">
    <source>
        <dbReference type="PIRSR" id="PIRSR000303-1"/>
    </source>
</evidence>
<dbReference type="STRING" id="64971.SAMN05421831_10368"/>
<proteinExistence type="inferred from homology"/>
<dbReference type="InterPro" id="IPR000889">
    <property type="entry name" value="Glutathione_peroxidase"/>
</dbReference>
<comment type="similarity">
    <text evidence="1 5">Belongs to the glutathione peroxidase family.</text>
</comment>
<dbReference type="PANTHER" id="PTHR11592:SF40">
    <property type="entry name" value="THIOREDOXIN_GLUTATHIONE PEROXIDASE BTUE"/>
    <property type="match status" value="1"/>
</dbReference>
<protein>
    <recommendedName>
        <fullName evidence="5">Glutathione peroxidase</fullName>
    </recommendedName>
</protein>
<dbReference type="SUPFAM" id="SSF52833">
    <property type="entry name" value="Thioredoxin-like"/>
    <property type="match status" value="1"/>
</dbReference>
<evidence type="ECO:0000313" key="7">
    <source>
        <dbReference type="Proteomes" id="UP000242999"/>
    </source>
</evidence>
<dbReference type="AlphaFoldDB" id="A0A1H6R410"/>
<dbReference type="InterPro" id="IPR036249">
    <property type="entry name" value="Thioredoxin-like_sf"/>
</dbReference>
<dbReference type="EMBL" id="FNYH01000003">
    <property type="protein sequence ID" value="SEI50561.1"/>
    <property type="molecule type" value="Genomic_DNA"/>
</dbReference>
<dbReference type="OrthoDB" id="9785502at2"/>
<dbReference type="Pfam" id="PF00255">
    <property type="entry name" value="GSHPx"/>
    <property type="match status" value="1"/>
</dbReference>
<keyword evidence="2 5" id="KW-0575">Peroxidase</keyword>
<keyword evidence="7" id="KW-1185">Reference proteome</keyword>
<dbReference type="RefSeq" id="WP_093308729.1">
    <property type="nucleotide sequence ID" value="NZ_FNYH01000003.1"/>
</dbReference>
<dbReference type="Proteomes" id="UP000242999">
    <property type="component" value="Unassembled WGS sequence"/>
</dbReference>